<sequence length="214" mass="24300">MFKKITLAALVFIASTFSAFAADEPTEPQNFIVAEIPIYSQKLRFKLPTDWQHAHTSQNEKSYLIEFIPKDETLENWTNLFSIQGFKDFNPAVRPLDVANNVAKNFAKTCPDTAIYTKIGERVLNGYDAFLAIIGCSVMPQDHASNLKKGMSEISYYVFIKGKNDLYFAQKSIRGVGFTPEKFPDFVEKSISEMKNFFPIEFCSLDSVKGRCEK</sequence>
<proteinExistence type="predicted"/>
<dbReference type="EMBL" id="NVUS01000007">
    <property type="protein sequence ID" value="PCJ01623.1"/>
    <property type="molecule type" value="Genomic_DNA"/>
</dbReference>
<reference key="1">
    <citation type="submission" date="2017-08" db="EMBL/GenBank/DDBJ databases">
        <title>A dynamic microbial community with high functional redundancy inhabits the cold, oxic subseafloor aquifer.</title>
        <authorList>
            <person name="Tully B.J."/>
            <person name="Wheat C.G."/>
            <person name="Glazer B.T."/>
            <person name="Huber J.A."/>
        </authorList>
    </citation>
    <scope>NUCLEOTIDE SEQUENCE [LARGE SCALE GENOMIC DNA]</scope>
</reference>
<comment type="caution">
    <text evidence="2">The sequence shown here is derived from an EMBL/GenBank/DDBJ whole genome shotgun (WGS) entry which is preliminary data.</text>
</comment>
<evidence type="ECO:0000313" key="2">
    <source>
        <dbReference type="EMBL" id="PCJ01623.1"/>
    </source>
</evidence>
<reference evidence="2" key="2">
    <citation type="journal article" date="2018" name="ISME J.">
        <title>A dynamic microbial community with high functional redundancy inhabits the cold, oxic subseafloor aquifer.</title>
        <authorList>
            <person name="Tully B.J."/>
            <person name="Wheat C.G."/>
            <person name="Glazer B.T."/>
            <person name="Huber J.A."/>
        </authorList>
    </citation>
    <scope>NUCLEOTIDE SEQUENCE</scope>
    <source>
        <strain evidence="2">NORP83</strain>
    </source>
</reference>
<feature type="signal peptide" evidence="1">
    <location>
        <begin position="1"/>
        <end position="21"/>
    </location>
</feature>
<gene>
    <name evidence="2" type="ORF">COB13_07105</name>
</gene>
<feature type="chain" id="PRO_5011997709" evidence="1">
    <location>
        <begin position="22"/>
        <end position="214"/>
    </location>
</feature>
<name>A0A2A4Z3M7_9PROT</name>
<keyword evidence="1" id="KW-0732">Signal</keyword>
<dbReference type="AlphaFoldDB" id="A0A2A4Z3M7"/>
<organism evidence="2">
    <name type="scientific">OCS116 cluster bacterium</name>
    <dbReference type="NCBI Taxonomy" id="2030921"/>
    <lineage>
        <taxon>Bacteria</taxon>
        <taxon>Pseudomonadati</taxon>
        <taxon>Pseudomonadota</taxon>
        <taxon>Alphaproteobacteria</taxon>
        <taxon>OCS116 cluster</taxon>
    </lineage>
</organism>
<evidence type="ECO:0000256" key="1">
    <source>
        <dbReference type="SAM" id="SignalP"/>
    </source>
</evidence>
<protein>
    <submittedName>
        <fullName evidence="2">Uncharacterized protein</fullName>
    </submittedName>
</protein>
<accession>A0A2A4Z3M7</accession>